<proteinExistence type="predicted"/>
<keyword evidence="1" id="KW-0472">Membrane</keyword>
<comment type="caution">
    <text evidence="2">The sequence shown here is derived from an EMBL/GenBank/DDBJ whole genome shotgun (WGS) entry which is preliminary data.</text>
</comment>
<dbReference type="AlphaFoldDB" id="A0AAE1CXD1"/>
<sequence length="109" mass="11851">MLFLRPGHSLTFSKAFLFVERDWSLTLLSLTWLMECKERQGAALGLEPAAGYGPDAGVLSHLSHRLSSSGARVVGPACSKVSLGLFILSLSFYCFICLLLCYSLNPTPP</sequence>
<organism evidence="2 3">
    <name type="scientific">Elysia crispata</name>
    <name type="common">lettuce slug</name>
    <dbReference type="NCBI Taxonomy" id="231223"/>
    <lineage>
        <taxon>Eukaryota</taxon>
        <taxon>Metazoa</taxon>
        <taxon>Spiralia</taxon>
        <taxon>Lophotrochozoa</taxon>
        <taxon>Mollusca</taxon>
        <taxon>Gastropoda</taxon>
        <taxon>Heterobranchia</taxon>
        <taxon>Euthyneura</taxon>
        <taxon>Panpulmonata</taxon>
        <taxon>Sacoglossa</taxon>
        <taxon>Placobranchoidea</taxon>
        <taxon>Plakobranchidae</taxon>
        <taxon>Elysia</taxon>
    </lineage>
</organism>
<dbReference type="EMBL" id="JAWDGP010006415">
    <property type="protein sequence ID" value="KAK3741537.1"/>
    <property type="molecule type" value="Genomic_DNA"/>
</dbReference>
<evidence type="ECO:0000313" key="2">
    <source>
        <dbReference type="EMBL" id="KAK3741537.1"/>
    </source>
</evidence>
<dbReference type="Proteomes" id="UP001283361">
    <property type="component" value="Unassembled WGS sequence"/>
</dbReference>
<keyword evidence="1" id="KW-1133">Transmembrane helix</keyword>
<gene>
    <name evidence="2" type="ORF">RRG08_045533</name>
</gene>
<keyword evidence="1" id="KW-0812">Transmembrane</keyword>
<evidence type="ECO:0000313" key="3">
    <source>
        <dbReference type="Proteomes" id="UP001283361"/>
    </source>
</evidence>
<keyword evidence="3" id="KW-1185">Reference proteome</keyword>
<evidence type="ECO:0000256" key="1">
    <source>
        <dbReference type="SAM" id="Phobius"/>
    </source>
</evidence>
<accession>A0AAE1CXD1</accession>
<name>A0AAE1CXD1_9GAST</name>
<protein>
    <submittedName>
        <fullName evidence="2">Uncharacterized protein</fullName>
    </submittedName>
</protein>
<reference evidence="2" key="1">
    <citation type="journal article" date="2023" name="G3 (Bethesda)">
        <title>A reference genome for the long-term kleptoplast-retaining sea slug Elysia crispata morphotype clarki.</title>
        <authorList>
            <person name="Eastman K.E."/>
            <person name="Pendleton A.L."/>
            <person name="Shaikh M.A."/>
            <person name="Suttiyut T."/>
            <person name="Ogas R."/>
            <person name="Tomko P."/>
            <person name="Gavelis G."/>
            <person name="Widhalm J.R."/>
            <person name="Wisecaver J.H."/>
        </authorList>
    </citation>
    <scope>NUCLEOTIDE SEQUENCE</scope>
    <source>
        <strain evidence="2">ECLA1</strain>
    </source>
</reference>
<feature type="transmembrane region" description="Helical" evidence="1">
    <location>
        <begin position="81"/>
        <end position="105"/>
    </location>
</feature>